<feature type="domain" description="Glucose-methanol-choline oxidoreductase N-terminal" evidence="4">
    <location>
        <begin position="59"/>
        <end position="73"/>
    </location>
</feature>
<keyword evidence="6" id="KW-1185">Reference proteome</keyword>
<dbReference type="GO" id="GO:0016614">
    <property type="term" value="F:oxidoreductase activity, acting on CH-OH group of donors"/>
    <property type="evidence" value="ECO:0007669"/>
    <property type="project" value="InterPro"/>
</dbReference>
<evidence type="ECO:0000259" key="4">
    <source>
        <dbReference type="PROSITE" id="PS00624"/>
    </source>
</evidence>
<keyword evidence="2" id="KW-0285">Flavoprotein</keyword>
<accession>A0A8J2PTJ3</accession>
<evidence type="ECO:0000313" key="5">
    <source>
        <dbReference type="EMBL" id="CAG7822195.1"/>
    </source>
</evidence>
<dbReference type="EMBL" id="CAJVCH010525650">
    <property type="protein sequence ID" value="CAG7822195.1"/>
    <property type="molecule type" value="Genomic_DNA"/>
</dbReference>
<evidence type="ECO:0000256" key="1">
    <source>
        <dbReference type="ARBA" id="ARBA00001974"/>
    </source>
</evidence>
<dbReference type="OrthoDB" id="269227at2759"/>
<evidence type="ECO:0000313" key="6">
    <source>
        <dbReference type="Proteomes" id="UP000708208"/>
    </source>
</evidence>
<comment type="cofactor">
    <cofactor evidence="1">
        <name>FAD</name>
        <dbReference type="ChEBI" id="CHEBI:57692"/>
    </cofactor>
</comment>
<name>A0A8J2PTJ3_9HEXA</name>
<reference evidence="5" key="1">
    <citation type="submission" date="2021-06" db="EMBL/GenBank/DDBJ databases">
        <authorList>
            <person name="Hodson N. C."/>
            <person name="Mongue J. A."/>
            <person name="Jaron S. K."/>
        </authorList>
    </citation>
    <scope>NUCLEOTIDE SEQUENCE</scope>
</reference>
<keyword evidence="3" id="KW-0274">FAD</keyword>
<dbReference type="PROSITE" id="PS00624">
    <property type="entry name" value="GMC_OXRED_2"/>
    <property type="match status" value="1"/>
</dbReference>
<sequence>YDAYIKPVEETYRKKLDVRRYSIVSKVLFEKNVARGVFYHRHGIPRVAMARKEIILSTGAYVTPILLIKSGIGAKQDLDAAKVKPVVILPQVGKKLQDHAILTVEPFTVTDPSATWSIQSNLSFSDIDQLLYEGKGKHIFK</sequence>
<dbReference type="AlphaFoldDB" id="A0A8J2PTJ3"/>
<evidence type="ECO:0000256" key="3">
    <source>
        <dbReference type="ARBA" id="ARBA00022827"/>
    </source>
</evidence>
<dbReference type="PANTHER" id="PTHR11552">
    <property type="entry name" value="GLUCOSE-METHANOL-CHOLINE GMC OXIDOREDUCTASE"/>
    <property type="match status" value="1"/>
</dbReference>
<dbReference type="InterPro" id="IPR012132">
    <property type="entry name" value="GMC_OxRdtase"/>
</dbReference>
<dbReference type="GO" id="GO:0050660">
    <property type="term" value="F:flavin adenine dinucleotide binding"/>
    <property type="evidence" value="ECO:0007669"/>
    <property type="project" value="InterPro"/>
</dbReference>
<gene>
    <name evidence="5" type="ORF">AFUS01_LOCUS32478</name>
</gene>
<dbReference type="Pfam" id="PF00732">
    <property type="entry name" value="GMC_oxred_N"/>
    <property type="match status" value="1"/>
</dbReference>
<feature type="non-terminal residue" evidence="5">
    <location>
        <position position="1"/>
    </location>
</feature>
<dbReference type="InterPro" id="IPR000172">
    <property type="entry name" value="GMC_OxRdtase_N"/>
</dbReference>
<evidence type="ECO:0000256" key="2">
    <source>
        <dbReference type="ARBA" id="ARBA00022630"/>
    </source>
</evidence>
<dbReference type="Proteomes" id="UP000708208">
    <property type="component" value="Unassembled WGS sequence"/>
</dbReference>
<proteinExistence type="predicted"/>
<protein>
    <recommendedName>
        <fullName evidence="4">Glucose-methanol-choline oxidoreductase N-terminal domain-containing protein</fullName>
    </recommendedName>
</protein>
<organism evidence="5 6">
    <name type="scientific">Allacma fusca</name>
    <dbReference type="NCBI Taxonomy" id="39272"/>
    <lineage>
        <taxon>Eukaryota</taxon>
        <taxon>Metazoa</taxon>
        <taxon>Ecdysozoa</taxon>
        <taxon>Arthropoda</taxon>
        <taxon>Hexapoda</taxon>
        <taxon>Collembola</taxon>
        <taxon>Symphypleona</taxon>
        <taxon>Sminthuridae</taxon>
        <taxon>Allacma</taxon>
    </lineage>
</organism>
<comment type="caution">
    <text evidence="5">The sequence shown here is derived from an EMBL/GenBank/DDBJ whole genome shotgun (WGS) entry which is preliminary data.</text>
</comment>
<dbReference type="PANTHER" id="PTHR11552:SF147">
    <property type="entry name" value="CHOLINE DEHYDROGENASE, MITOCHONDRIAL"/>
    <property type="match status" value="1"/>
</dbReference>